<accession>A0A848KHB7</accession>
<evidence type="ECO:0000313" key="2">
    <source>
        <dbReference type="EMBL" id="NMN95590.1"/>
    </source>
</evidence>
<dbReference type="EMBL" id="VCQU01000003">
    <property type="protein sequence ID" value="NMN95590.1"/>
    <property type="molecule type" value="Genomic_DNA"/>
</dbReference>
<keyword evidence="1" id="KW-1133">Transmembrane helix</keyword>
<evidence type="ECO:0000313" key="3">
    <source>
        <dbReference type="Proteomes" id="UP000535543"/>
    </source>
</evidence>
<comment type="caution">
    <text evidence="2">The sequence shown here is derived from an EMBL/GenBank/DDBJ whole genome shotgun (WGS) entry which is preliminary data.</text>
</comment>
<dbReference type="Proteomes" id="UP000535543">
    <property type="component" value="Unassembled WGS sequence"/>
</dbReference>
<keyword evidence="1" id="KW-0472">Membrane</keyword>
<name>A0A848KHB7_9NOCA</name>
<dbReference type="RefSeq" id="WP_169586601.1">
    <property type="nucleotide sequence ID" value="NZ_VCQU01000003.1"/>
</dbReference>
<proteinExistence type="predicted"/>
<keyword evidence="1" id="KW-0812">Transmembrane</keyword>
<feature type="transmembrane region" description="Helical" evidence="1">
    <location>
        <begin position="121"/>
        <end position="142"/>
    </location>
</feature>
<reference evidence="2 3" key="1">
    <citation type="submission" date="2019-05" db="EMBL/GenBank/DDBJ databases">
        <authorList>
            <person name="Lee S.D."/>
        </authorList>
    </citation>
    <scope>NUCLEOTIDE SEQUENCE [LARGE SCALE GENOMIC DNA]</scope>
    <source>
        <strain evidence="2 3">YC2-7</strain>
    </source>
</reference>
<sequence>MPDVIVRQARTKWLLAATPILLLLTHYAAVLPHEFAHSTVAWLVGIKSVPGDIYWGPGSVVNILLLVDIDENVDYSAALDAGRNWQVALVAFAGPILVNGGLYVVSRLLLRTSYCAARPNFTYVLFWFYLMNAANLFCYIPLRVFPEDGDVYNFLRGTGMSPLWVYVVGGYVVLWVMFDMYRVVLPDVLRICGFISHVERAVVLVVASAVIFGYFAIPGLLEDNNNSVLMGRTSLMAIPVILLLTWRRIVLTDSAPAAAVASETSRTPL</sequence>
<reference evidence="2 3" key="2">
    <citation type="submission" date="2020-06" db="EMBL/GenBank/DDBJ databases">
        <title>Antribacter stalactiti gen. nov., sp. nov., a new member of the family Nacardiaceae isolated from a cave.</title>
        <authorList>
            <person name="Kim I.S."/>
        </authorList>
    </citation>
    <scope>NUCLEOTIDE SEQUENCE [LARGE SCALE GENOMIC DNA]</scope>
    <source>
        <strain evidence="2 3">YC2-7</strain>
    </source>
</reference>
<feature type="transmembrane region" description="Helical" evidence="1">
    <location>
        <begin position="227"/>
        <end position="246"/>
    </location>
</feature>
<feature type="transmembrane region" description="Helical" evidence="1">
    <location>
        <begin position="201"/>
        <end position="221"/>
    </location>
</feature>
<feature type="transmembrane region" description="Helical" evidence="1">
    <location>
        <begin position="162"/>
        <end position="181"/>
    </location>
</feature>
<dbReference type="AlphaFoldDB" id="A0A848KHB7"/>
<organism evidence="2 3">
    <name type="scientific">Antrihabitans stalactiti</name>
    <dbReference type="NCBI Taxonomy" id="2584121"/>
    <lineage>
        <taxon>Bacteria</taxon>
        <taxon>Bacillati</taxon>
        <taxon>Actinomycetota</taxon>
        <taxon>Actinomycetes</taxon>
        <taxon>Mycobacteriales</taxon>
        <taxon>Nocardiaceae</taxon>
        <taxon>Antrihabitans</taxon>
    </lineage>
</organism>
<protein>
    <submittedName>
        <fullName evidence="2">Uncharacterized protein</fullName>
    </submittedName>
</protein>
<keyword evidence="3" id="KW-1185">Reference proteome</keyword>
<gene>
    <name evidence="2" type="ORF">FGL95_11155</name>
</gene>
<evidence type="ECO:0000256" key="1">
    <source>
        <dbReference type="SAM" id="Phobius"/>
    </source>
</evidence>
<feature type="transmembrane region" description="Helical" evidence="1">
    <location>
        <begin position="85"/>
        <end position="109"/>
    </location>
</feature>